<organism evidence="2">
    <name type="scientific">Guillardia theta (strain CCMP2712)</name>
    <name type="common">Cryptophyte</name>
    <dbReference type="NCBI Taxonomy" id="905079"/>
    <lineage>
        <taxon>Eukaryota</taxon>
        <taxon>Cryptophyceae</taxon>
        <taxon>Pyrenomonadales</taxon>
        <taxon>Geminigeraceae</taxon>
        <taxon>Guillardia</taxon>
    </lineage>
</organism>
<dbReference type="PaxDb" id="55529-EKX43601"/>
<proteinExistence type="predicted"/>
<dbReference type="KEGG" id="gtt:GUITHDRAFT_153214"/>
<name>L1J514_GUITC</name>
<evidence type="ECO:0000313" key="3">
    <source>
        <dbReference type="EnsemblProtists" id="EKX43601"/>
    </source>
</evidence>
<protein>
    <submittedName>
        <fullName evidence="2 3">Uncharacterized protein</fullName>
    </submittedName>
</protein>
<dbReference type="HOGENOM" id="CLU_1734961_0_0_1"/>
<dbReference type="AlphaFoldDB" id="L1J514"/>
<dbReference type="EMBL" id="JH993009">
    <property type="protein sequence ID" value="EKX43601.1"/>
    <property type="molecule type" value="Genomic_DNA"/>
</dbReference>
<feature type="signal peptide" evidence="1">
    <location>
        <begin position="1"/>
        <end position="21"/>
    </location>
</feature>
<dbReference type="RefSeq" id="XP_005830581.1">
    <property type="nucleotide sequence ID" value="XM_005830524.1"/>
</dbReference>
<keyword evidence="1" id="KW-0732">Signal</keyword>
<sequence length="151" mass="16056">MHTRQTNIILSLTIVARPVGAAAITVVHISVGRMPDGAEELMSRSLAIEVASSIGDVSLAVVGKVGSPSVNLLRSLRGLHIGIAVRQEAPTSGLNKRGGQENTTLVGCTNASNNAGVRNINKCFATVEQLNQLELNFNDYTGYTHKKKYNS</sequence>
<reference evidence="3" key="3">
    <citation type="submission" date="2016-03" db="UniProtKB">
        <authorList>
            <consortium name="EnsemblProtists"/>
        </authorList>
    </citation>
    <scope>IDENTIFICATION</scope>
</reference>
<dbReference type="Proteomes" id="UP000011087">
    <property type="component" value="Unassembled WGS sequence"/>
</dbReference>
<accession>L1J514</accession>
<gene>
    <name evidence="2" type="ORF">GUITHDRAFT_153214</name>
</gene>
<dbReference type="EnsemblProtists" id="EKX43601">
    <property type="protein sequence ID" value="EKX43601"/>
    <property type="gene ID" value="GUITHDRAFT_153214"/>
</dbReference>
<dbReference type="GeneID" id="17300230"/>
<evidence type="ECO:0000313" key="4">
    <source>
        <dbReference type="Proteomes" id="UP000011087"/>
    </source>
</evidence>
<reference evidence="4" key="2">
    <citation type="submission" date="2012-11" db="EMBL/GenBank/DDBJ databases">
        <authorList>
            <person name="Kuo A."/>
            <person name="Curtis B.A."/>
            <person name="Tanifuji G."/>
            <person name="Burki F."/>
            <person name="Gruber A."/>
            <person name="Irimia M."/>
            <person name="Maruyama S."/>
            <person name="Arias M.C."/>
            <person name="Ball S.G."/>
            <person name="Gile G.H."/>
            <person name="Hirakawa Y."/>
            <person name="Hopkins J.F."/>
            <person name="Rensing S.A."/>
            <person name="Schmutz J."/>
            <person name="Symeonidi A."/>
            <person name="Elias M."/>
            <person name="Eveleigh R.J."/>
            <person name="Herman E.K."/>
            <person name="Klute M.J."/>
            <person name="Nakayama T."/>
            <person name="Obornik M."/>
            <person name="Reyes-Prieto A."/>
            <person name="Armbrust E.V."/>
            <person name="Aves S.J."/>
            <person name="Beiko R.G."/>
            <person name="Coutinho P."/>
            <person name="Dacks J.B."/>
            <person name="Durnford D.G."/>
            <person name="Fast N.M."/>
            <person name="Green B.R."/>
            <person name="Grisdale C."/>
            <person name="Hempe F."/>
            <person name="Henrissat B."/>
            <person name="Hoppner M.P."/>
            <person name="Ishida K.-I."/>
            <person name="Kim E."/>
            <person name="Koreny L."/>
            <person name="Kroth P.G."/>
            <person name="Liu Y."/>
            <person name="Malik S.-B."/>
            <person name="Maier U.G."/>
            <person name="McRose D."/>
            <person name="Mock T."/>
            <person name="Neilson J.A."/>
            <person name="Onodera N.T."/>
            <person name="Poole A.M."/>
            <person name="Pritham E.J."/>
            <person name="Richards T.A."/>
            <person name="Rocap G."/>
            <person name="Roy S.W."/>
            <person name="Sarai C."/>
            <person name="Schaack S."/>
            <person name="Shirato S."/>
            <person name="Slamovits C.H."/>
            <person name="Spencer D.F."/>
            <person name="Suzuki S."/>
            <person name="Worden A.Z."/>
            <person name="Zauner S."/>
            <person name="Barry K."/>
            <person name="Bell C."/>
            <person name="Bharti A.K."/>
            <person name="Crow J.A."/>
            <person name="Grimwood J."/>
            <person name="Kramer R."/>
            <person name="Lindquist E."/>
            <person name="Lucas S."/>
            <person name="Salamov A."/>
            <person name="McFadden G.I."/>
            <person name="Lane C.E."/>
            <person name="Keeling P.J."/>
            <person name="Gray M.W."/>
            <person name="Grigoriev I.V."/>
            <person name="Archibald J.M."/>
        </authorList>
    </citation>
    <scope>NUCLEOTIDE SEQUENCE</scope>
    <source>
        <strain evidence="4">CCMP2712</strain>
    </source>
</reference>
<evidence type="ECO:0000256" key="1">
    <source>
        <dbReference type="SAM" id="SignalP"/>
    </source>
</evidence>
<reference evidence="2 4" key="1">
    <citation type="journal article" date="2012" name="Nature">
        <title>Algal genomes reveal evolutionary mosaicism and the fate of nucleomorphs.</title>
        <authorList>
            <consortium name="DOE Joint Genome Institute"/>
            <person name="Curtis B.A."/>
            <person name="Tanifuji G."/>
            <person name="Burki F."/>
            <person name="Gruber A."/>
            <person name="Irimia M."/>
            <person name="Maruyama S."/>
            <person name="Arias M.C."/>
            <person name="Ball S.G."/>
            <person name="Gile G.H."/>
            <person name="Hirakawa Y."/>
            <person name="Hopkins J.F."/>
            <person name="Kuo A."/>
            <person name="Rensing S.A."/>
            <person name="Schmutz J."/>
            <person name="Symeonidi A."/>
            <person name="Elias M."/>
            <person name="Eveleigh R.J."/>
            <person name="Herman E.K."/>
            <person name="Klute M.J."/>
            <person name="Nakayama T."/>
            <person name="Obornik M."/>
            <person name="Reyes-Prieto A."/>
            <person name="Armbrust E.V."/>
            <person name="Aves S.J."/>
            <person name="Beiko R.G."/>
            <person name="Coutinho P."/>
            <person name="Dacks J.B."/>
            <person name="Durnford D.G."/>
            <person name="Fast N.M."/>
            <person name="Green B.R."/>
            <person name="Grisdale C.J."/>
            <person name="Hempel F."/>
            <person name="Henrissat B."/>
            <person name="Hoppner M.P."/>
            <person name="Ishida K."/>
            <person name="Kim E."/>
            <person name="Koreny L."/>
            <person name="Kroth P.G."/>
            <person name="Liu Y."/>
            <person name="Malik S.B."/>
            <person name="Maier U.G."/>
            <person name="McRose D."/>
            <person name="Mock T."/>
            <person name="Neilson J.A."/>
            <person name="Onodera N.T."/>
            <person name="Poole A.M."/>
            <person name="Pritham E.J."/>
            <person name="Richards T.A."/>
            <person name="Rocap G."/>
            <person name="Roy S.W."/>
            <person name="Sarai C."/>
            <person name="Schaack S."/>
            <person name="Shirato S."/>
            <person name="Slamovits C.H."/>
            <person name="Spencer D.F."/>
            <person name="Suzuki S."/>
            <person name="Worden A.Z."/>
            <person name="Zauner S."/>
            <person name="Barry K."/>
            <person name="Bell C."/>
            <person name="Bharti A.K."/>
            <person name="Crow J.A."/>
            <person name="Grimwood J."/>
            <person name="Kramer R."/>
            <person name="Lindquist E."/>
            <person name="Lucas S."/>
            <person name="Salamov A."/>
            <person name="McFadden G.I."/>
            <person name="Lane C.E."/>
            <person name="Keeling P.J."/>
            <person name="Gray M.W."/>
            <person name="Grigoriev I.V."/>
            <person name="Archibald J.M."/>
        </authorList>
    </citation>
    <scope>NUCLEOTIDE SEQUENCE</scope>
    <source>
        <strain evidence="2 4">CCMP2712</strain>
    </source>
</reference>
<keyword evidence="4" id="KW-1185">Reference proteome</keyword>
<evidence type="ECO:0000313" key="2">
    <source>
        <dbReference type="EMBL" id="EKX43601.1"/>
    </source>
</evidence>
<feature type="chain" id="PRO_5008770955" evidence="1">
    <location>
        <begin position="22"/>
        <end position="151"/>
    </location>
</feature>